<comment type="caution">
    <text evidence="3">The sequence shown here is derived from an EMBL/GenBank/DDBJ whole genome shotgun (WGS) entry which is preliminary data.</text>
</comment>
<feature type="domain" description="CAAX prenyl protease 2/Lysostaphin resistance protein A-like" evidence="2">
    <location>
        <begin position="154"/>
        <end position="245"/>
    </location>
</feature>
<feature type="transmembrane region" description="Helical" evidence="1">
    <location>
        <begin position="28"/>
        <end position="48"/>
    </location>
</feature>
<feature type="transmembrane region" description="Helical" evidence="1">
    <location>
        <begin position="233"/>
        <end position="254"/>
    </location>
</feature>
<feature type="transmembrane region" description="Helical" evidence="1">
    <location>
        <begin position="119"/>
        <end position="137"/>
    </location>
</feature>
<keyword evidence="1" id="KW-0472">Membrane</keyword>
<proteinExistence type="predicted"/>
<dbReference type="GO" id="GO:0004175">
    <property type="term" value="F:endopeptidase activity"/>
    <property type="evidence" value="ECO:0007669"/>
    <property type="project" value="UniProtKB-ARBA"/>
</dbReference>
<dbReference type="Proteomes" id="UP000660611">
    <property type="component" value="Unassembled WGS sequence"/>
</dbReference>
<reference evidence="3" key="1">
    <citation type="submission" date="2021-01" db="EMBL/GenBank/DDBJ databases">
        <title>Whole genome shotgun sequence of Dactylosporangium siamense NBRC 106093.</title>
        <authorList>
            <person name="Komaki H."/>
            <person name="Tamura T."/>
        </authorList>
    </citation>
    <scope>NUCLEOTIDE SEQUENCE</scope>
    <source>
        <strain evidence="3">NBRC 106093</strain>
    </source>
</reference>
<keyword evidence="4" id="KW-1185">Reference proteome</keyword>
<dbReference type="EMBL" id="BONQ01000083">
    <property type="protein sequence ID" value="GIG47555.1"/>
    <property type="molecule type" value="Genomic_DNA"/>
</dbReference>
<organism evidence="3 4">
    <name type="scientific">Dactylosporangium siamense</name>
    <dbReference type="NCBI Taxonomy" id="685454"/>
    <lineage>
        <taxon>Bacteria</taxon>
        <taxon>Bacillati</taxon>
        <taxon>Actinomycetota</taxon>
        <taxon>Actinomycetes</taxon>
        <taxon>Micromonosporales</taxon>
        <taxon>Micromonosporaceae</taxon>
        <taxon>Dactylosporangium</taxon>
    </lineage>
</organism>
<keyword evidence="1" id="KW-0812">Transmembrane</keyword>
<dbReference type="GO" id="GO:0080120">
    <property type="term" value="P:CAAX-box protein maturation"/>
    <property type="evidence" value="ECO:0007669"/>
    <property type="project" value="UniProtKB-ARBA"/>
</dbReference>
<dbReference type="RefSeq" id="WP_373318849.1">
    <property type="nucleotide sequence ID" value="NZ_BAAAVW010000018.1"/>
</dbReference>
<name>A0A919PSB3_9ACTN</name>
<feature type="transmembrane region" description="Helical" evidence="1">
    <location>
        <begin position="77"/>
        <end position="98"/>
    </location>
</feature>
<dbReference type="InterPro" id="IPR003675">
    <property type="entry name" value="Rce1/LyrA-like_dom"/>
</dbReference>
<dbReference type="Pfam" id="PF02517">
    <property type="entry name" value="Rce1-like"/>
    <property type="match status" value="1"/>
</dbReference>
<dbReference type="AlphaFoldDB" id="A0A919PSB3"/>
<accession>A0A919PSB3</accession>
<gene>
    <name evidence="3" type="ORF">Dsi01nite_055960</name>
</gene>
<keyword evidence="1" id="KW-1133">Transmembrane helix</keyword>
<evidence type="ECO:0000313" key="4">
    <source>
        <dbReference type="Proteomes" id="UP000660611"/>
    </source>
</evidence>
<evidence type="ECO:0000256" key="1">
    <source>
        <dbReference type="SAM" id="Phobius"/>
    </source>
</evidence>
<evidence type="ECO:0000313" key="3">
    <source>
        <dbReference type="EMBL" id="GIG47555.1"/>
    </source>
</evidence>
<sequence>MGAPFVRAAPPPHYSFGVIDRRVVSIEVLLLLGVSLGRSAIYSILEIIDKLTYVKPLSEQTATLNPSIAPDRPWLDLAYQLVKIGLGFVAPLLAVYLLRRDHENWRLDVHPASDLGYGVGLAALIGLPGLALVWAATQLGISAQIVPAALGDNWWSVPVLILSALQNGVLEEIVMIAYLLTRLRDLGWHPWTAIVTSAAIRGSYHLYQGFGGFIGNFVMGLIFGWFYQRTKRVMPLIVAHTILDIVAFVGYALFKKYLTFLT</sequence>
<evidence type="ECO:0000259" key="2">
    <source>
        <dbReference type="Pfam" id="PF02517"/>
    </source>
</evidence>
<protein>
    <submittedName>
        <fullName evidence="3">Membrane protein</fullName>
    </submittedName>
</protein>
<feature type="transmembrane region" description="Helical" evidence="1">
    <location>
        <begin position="206"/>
        <end position="227"/>
    </location>
</feature>